<feature type="domain" description="C2H2-type" evidence="13">
    <location>
        <begin position="406"/>
        <end position="433"/>
    </location>
</feature>
<keyword evidence="15" id="KW-1185">Reference proteome</keyword>
<dbReference type="Gene3D" id="3.30.160.60">
    <property type="entry name" value="Classic Zinc Finger"/>
    <property type="match status" value="7"/>
</dbReference>
<accession>A0A9J6DYI3</accession>
<keyword evidence="9" id="KW-0804">Transcription</keyword>
<dbReference type="SUPFAM" id="SSF57667">
    <property type="entry name" value="beta-beta-alpha zinc fingers"/>
    <property type="match status" value="4"/>
</dbReference>
<evidence type="ECO:0000259" key="13">
    <source>
        <dbReference type="PROSITE" id="PS50157"/>
    </source>
</evidence>
<dbReference type="Proteomes" id="UP000821866">
    <property type="component" value="Chromosome 4"/>
</dbReference>
<feature type="transmembrane region" description="Helical" evidence="12">
    <location>
        <begin position="65"/>
        <end position="87"/>
    </location>
</feature>
<dbReference type="PANTHER" id="PTHR24393">
    <property type="entry name" value="ZINC FINGER PROTEIN"/>
    <property type="match status" value="1"/>
</dbReference>
<organism evidence="14 15">
    <name type="scientific">Rhipicephalus microplus</name>
    <name type="common">Cattle tick</name>
    <name type="synonym">Boophilus microplus</name>
    <dbReference type="NCBI Taxonomy" id="6941"/>
    <lineage>
        <taxon>Eukaryota</taxon>
        <taxon>Metazoa</taxon>
        <taxon>Ecdysozoa</taxon>
        <taxon>Arthropoda</taxon>
        <taxon>Chelicerata</taxon>
        <taxon>Arachnida</taxon>
        <taxon>Acari</taxon>
        <taxon>Parasitiformes</taxon>
        <taxon>Ixodida</taxon>
        <taxon>Ixodoidea</taxon>
        <taxon>Ixodidae</taxon>
        <taxon>Rhipicephalinae</taxon>
        <taxon>Rhipicephalus</taxon>
        <taxon>Boophilus</taxon>
    </lineage>
</organism>
<sequence>MIRSPTYVARWPICISHAARRAPSSFLTDSFSGFLFTQYEFFFCVLTYLVSVVSRVFTFWKCIPYLACLFATHVVISMVVTLLMSMVGTGPSVTLFFFSASSSLIYPATVHSEDAQGGLSHHCDLCSYETEYPSHLKQHIKIHTDKPPFQCHLCPQTFILGCALDVHLRTHTDERPFKCLSCSQSFADTSALCEHDLSVATYVECCTVFSLDIETTASHSVSDCVQVMKYQRTQTFPFIGRMLYHELHAVYLSWNVLCYFLWNMEEPSELTSGLYRFCIIPHHWSIAAIFLVMQYLPYDGSPKSASTGLSTEETHLIKWLLCAPLSNLLCCFQLVDLTELFTAAPVFCCVSRTEPRRAWASSHPATASAEKPQGERRYRCNLCGYNTHNVAHLRRHIRVHTGERPYKCELCREGFKQRSALDVHLRTHTGERPYKCHLCSQSFSLNCSLKNHVRIHTGERPYECPLCPQTFRTRHCLTRHMRQHMRK</sequence>
<dbReference type="GO" id="GO:0008270">
    <property type="term" value="F:zinc ion binding"/>
    <property type="evidence" value="ECO:0007669"/>
    <property type="project" value="UniProtKB-KW"/>
</dbReference>
<evidence type="ECO:0000256" key="10">
    <source>
        <dbReference type="ARBA" id="ARBA00023242"/>
    </source>
</evidence>
<evidence type="ECO:0000256" key="12">
    <source>
        <dbReference type="SAM" id="Phobius"/>
    </source>
</evidence>
<dbReference type="GO" id="GO:0005634">
    <property type="term" value="C:nucleus"/>
    <property type="evidence" value="ECO:0007669"/>
    <property type="project" value="UniProtKB-SubCell"/>
</dbReference>
<dbReference type="FunFam" id="3.30.160.60:FF:001370">
    <property type="entry name" value="Zinc finger protein"/>
    <property type="match status" value="1"/>
</dbReference>
<evidence type="ECO:0000313" key="14">
    <source>
        <dbReference type="EMBL" id="KAH8027275.1"/>
    </source>
</evidence>
<reference evidence="14" key="1">
    <citation type="journal article" date="2020" name="Cell">
        <title>Large-Scale Comparative Analyses of Tick Genomes Elucidate Their Genetic Diversity and Vector Capacities.</title>
        <authorList>
            <consortium name="Tick Genome and Microbiome Consortium (TIGMIC)"/>
            <person name="Jia N."/>
            <person name="Wang J."/>
            <person name="Shi W."/>
            <person name="Du L."/>
            <person name="Sun Y."/>
            <person name="Zhan W."/>
            <person name="Jiang J.F."/>
            <person name="Wang Q."/>
            <person name="Zhang B."/>
            <person name="Ji P."/>
            <person name="Bell-Sakyi L."/>
            <person name="Cui X.M."/>
            <person name="Yuan T.T."/>
            <person name="Jiang B.G."/>
            <person name="Yang W.F."/>
            <person name="Lam T.T."/>
            <person name="Chang Q.C."/>
            <person name="Ding S.J."/>
            <person name="Wang X.J."/>
            <person name="Zhu J.G."/>
            <person name="Ruan X.D."/>
            <person name="Zhao L."/>
            <person name="Wei J.T."/>
            <person name="Ye R.Z."/>
            <person name="Que T.C."/>
            <person name="Du C.H."/>
            <person name="Zhou Y.H."/>
            <person name="Cheng J.X."/>
            <person name="Dai P.F."/>
            <person name="Guo W.B."/>
            <person name="Han X.H."/>
            <person name="Huang E.J."/>
            <person name="Li L.F."/>
            <person name="Wei W."/>
            <person name="Gao Y.C."/>
            <person name="Liu J.Z."/>
            <person name="Shao H.Z."/>
            <person name="Wang X."/>
            <person name="Wang C.C."/>
            <person name="Yang T.C."/>
            <person name="Huo Q.B."/>
            <person name="Li W."/>
            <person name="Chen H.Y."/>
            <person name="Chen S.E."/>
            <person name="Zhou L.G."/>
            <person name="Ni X.B."/>
            <person name="Tian J.H."/>
            <person name="Sheng Y."/>
            <person name="Liu T."/>
            <person name="Pan Y.S."/>
            <person name="Xia L.Y."/>
            <person name="Li J."/>
            <person name="Zhao F."/>
            <person name="Cao W.C."/>
        </authorList>
    </citation>
    <scope>NUCLEOTIDE SEQUENCE</scope>
    <source>
        <strain evidence="14">Rmic-2018</strain>
    </source>
</reference>
<evidence type="ECO:0000256" key="4">
    <source>
        <dbReference type="ARBA" id="ARBA00022737"/>
    </source>
</evidence>
<dbReference type="InterPro" id="IPR036236">
    <property type="entry name" value="Znf_C2H2_sf"/>
</dbReference>
<comment type="caution">
    <text evidence="14">The sequence shown here is derived from an EMBL/GenBank/DDBJ whole genome shotgun (WGS) entry which is preliminary data.</text>
</comment>
<name>A0A9J6DYI3_RHIMP</name>
<feature type="transmembrane region" description="Helical" evidence="12">
    <location>
        <begin position="31"/>
        <end position="53"/>
    </location>
</feature>
<proteinExistence type="inferred from homology"/>
<keyword evidence="10" id="KW-0539">Nucleus</keyword>
<dbReference type="GO" id="GO:0032502">
    <property type="term" value="P:developmental process"/>
    <property type="evidence" value="ECO:0007669"/>
    <property type="project" value="UniProtKB-ARBA"/>
</dbReference>
<gene>
    <name evidence="14" type="ORF">HPB51_004102</name>
</gene>
<reference evidence="14" key="2">
    <citation type="submission" date="2021-09" db="EMBL/GenBank/DDBJ databases">
        <authorList>
            <person name="Jia N."/>
            <person name="Wang J."/>
            <person name="Shi W."/>
            <person name="Du L."/>
            <person name="Sun Y."/>
            <person name="Zhan W."/>
            <person name="Jiang J."/>
            <person name="Wang Q."/>
            <person name="Zhang B."/>
            <person name="Ji P."/>
            <person name="Sakyi L.B."/>
            <person name="Cui X."/>
            <person name="Yuan T."/>
            <person name="Jiang B."/>
            <person name="Yang W."/>
            <person name="Lam T.T.-Y."/>
            <person name="Chang Q."/>
            <person name="Ding S."/>
            <person name="Wang X."/>
            <person name="Zhu J."/>
            <person name="Ruan X."/>
            <person name="Zhao L."/>
            <person name="Wei J."/>
            <person name="Que T."/>
            <person name="Du C."/>
            <person name="Cheng J."/>
            <person name="Dai P."/>
            <person name="Han X."/>
            <person name="Huang E."/>
            <person name="Gao Y."/>
            <person name="Liu J."/>
            <person name="Shao H."/>
            <person name="Ye R."/>
            <person name="Li L."/>
            <person name="Wei W."/>
            <person name="Wang X."/>
            <person name="Wang C."/>
            <person name="Huo Q."/>
            <person name="Li W."/>
            <person name="Guo W."/>
            <person name="Chen H."/>
            <person name="Chen S."/>
            <person name="Zhou L."/>
            <person name="Zhou L."/>
            <person name="Ni X."/>
            <person name="Tian J."/>
            <person name="Zhou Y."/>
            <person name="Sheng Y."/>
            <person name="Liu T."/>
            <person name="Pan Y."/>
            <person name="Xia L."/>
            <person name="Li J."/>
            <person name="Zhao F."/>
            <person name="Cao W."/>
        </authorList>
    </citation>
    <scope>NUCLEOTIDE SEQUENCE</scope>
    <source>
        <strain evidence="14">Rmic-2018</strain>
        <tissue evidence="14">Larvae</tissue>
    </source>
</reference>
<keyword evidence="7" id="KW-0805">Transcription regulation</keyword>
<dbReference type="SMART" id="SM00355">
    <property type="entry name" value="ZnF_C2H2"/>
    <property type="match status" value="7"/>
</dbReference>
<dbReference type="GO" id="GO:0001228">
    <property type="term" value="F:DNA-binding transcription activator activity, RNA polymerase II-specific"/>
    <property type="evidence" value="ECO:0007669"/>
    <property type="project" value="TreeGrafter"/>
</dbReference>
<dbReference type="AlphaFoldDB" id="A0A9J6DYI3"/>
<dbReference type="VEuPathDB" id="VectorBase:LOC119168321"/>
<feature type="domain" description="C2H2-type" evidence="13">
    <location>
        <begin position="434"/>
        <end position="461"/>
    </location>
</feature>
<dbReference type="PROSITE" id="PS50157">
    <property type="entry name" value="ZINC_FINGER_C2H2_2"/>
    <property type="match status" value="6"/>
</dbReference>
<dbReference type="PROSITE" id="PS00028">
    <property type="entry name" value="ZINC_FINGER_C2H2_1"/>
    <property type="match status" value="4"/>
</dbReference>
<dbReference type="GO" id="GO:0045892">
    <property type="term" value="P:negative regulation of DNA-templated transcription"/>
    <property type="evidence" value="ECO:0007669"/>
    <property type="project" value="UniProtKB-ARBA"/>
</dbReference>
<dbReference type="Pfam" id="PF00096">
    <property type="entry name" value="zf-C2H2"/>
    <property type="match status" value="4"/>
</dbReference>
<dbReference type="GO" id="GO:0000978">
    <property type="term" value="F:RNA polymerase II cis-regulatory region sequence-specific DNA binding"/>
    <property type="evidence" value="ECO:0007669"/>
    <property type="project" value="TreeGrafter"/>
</dbReference>
<feature type="domain" description="C2H2-type" evidence="13">
    <location>
        <begin position="378"/>
        <end position="405"/>
    </location>
</feature>
<evidence type="ECO:0000256" key="3">
    <source>
        <dbReference type="ARBA" id="ARBA00022723"/>
    </source>
</evidence>
<feature type="domain" description="C2H2-type" evidence="13">
    <location>
        <begin position="121"/>
        <end position="148"/>
    </location>
</feature>
<evidence type="ECO:0000256" key="9">
    <source>
        <dbReference type="ARBA" id="ARBA00023163"/>
    </source>
</evidence>
<keyword evidence="6" id="KW-0862">Zinc</keyword>
<keyword evidence="12" id="KW-0472">Membrane</keyword>
<keyword evidence="8" id="KW-0238">DNA-binding</keyword>
<dbReference type="PANTHER" id="PTHR24393:SF15">
    <property type="entry name" value="IP01243P-RELATED"/>
    <property type="match status" value="1"/>
</dbReference>
<evidence type="ECO:0000256" key="7">
    <source>
        <dbReference type="ARBA" id="ARBA00023015"/>
    </source>
</evidence>
<feature type="domain" description="C2H2-type" evidence="13">
    <location>
        <begin position="149"/>
        <end position="176"/>
    </location>
</feature>
<dbReference type="FunFam" id="3.30.160.60:FF:002343">
    <property type="entry name" value="Zinc finger protein 33A"/>
    <property type="match status" value="1"/>
</dbReference>
<keyword evidence="4" id="KW-0677">Repeat</keyword>
<dbReference type="EMBL" id="JABSTU010000006">
    <property type="protein sequence ID" value="KAH8027275.1"/>
    <property type="molecule type" value="Genomic_DNA"/>
</dbReference>
<evidence type="ECO:0000256" key="5">
    <source>
        <dbReference type="ARBA" id="ARBA00022771"/>
    </source>
</evidence>
<evidence type="ECO:0000256" key="6">
    <source>
        <dbReference type="ARBA" id="ARBA00022833"/>
    </source>
</evidence>
<evidence type="ECO:0000256" key="1">
    <source>
        <dbReference type="ARBA" id="ARBA00004123"/>
    </source>
</evidence>
<keyword evidence="5 11" id="KW-0863">Zinc-finger</keyword>
<protein>
    <recommendedName>
        <fullName evidence="13">C2H2-type domain-containing protein</fullName>
    </recommendedName>
</protein>
<feature type="domain" description="C2H2-type" evidence="13">
    <location>
        <begin position="462"/>
        <end position="487"/>
    </location>
</feature>
<keyword evidence="12" id="KW-0812">Transmembrane</keyword>
<dbReference type="VEuPathDB" id="VectorBase:LOC119168319"/>
<evidence type="ECO:0000256" key="2">
    <source>
        <dbReference type="ARBA" id="ARBA00006991"/>
    </source>
</evidence>
<keyword evidence="3" id="KW-0479">Metal-binding</keyword>
<evidence type="ECO:0000256" key="11">
    <source>
        <dbReference type="PROSITE-ProRule" id="PRU00042"/>
    </source>
</evidence>
<dbReference type="FunFam" id="3.30.160.60:FF:000202">
    <property type="entry name" value="Zinc finger protein 574"/>
    <property type="match status" value="1"/>
</dbReference>
<keyword evidence="12" id="KW-1133">Transmembrane helix</keyword>
<evidence type="ECO:0000313" key="15">
    <source>
        <dbReference type="Proteomes" id="UP000821866"/>
    </source>
</evidence>
<evidence type="ECO:0000256" key="8">
    <source>
        <dbReference type="ARBA" id="ARBA00023125"/>
    </source>
</evidence>
<dbReference type="FunFam" id="3.30.160.60:FF:000709">
    <property type="entry name" value="GDNF-inducible zinc finger protein 1"/>
    <property type="match status" value="1"/>
</dbReference>
<dbReference type="InterPro" id="IPR013087">
    <property type="entry name" value="Znf_C2H2_type"/>
</dbReference>
<comment type="subcellular location">
    <subcellularLocation>
        <location evidence="1">Nucleus</location>
    </subcellularLocation>
</comment>
<comment type="similarity">
    <text evidence="2">Belongs to the krueppel C2H2-type zinc-finger protein family.</text>
</comment>